<reference evidence="1" key="1">
    <citation type="submission" date="2020-11" db="EMBL/GenBank/DDBJ databases">
        <title>Nocardioides sp. nov., isolated from Soil of Cynanchum wilfordii Hemsley rhizosphere.</title>
        <authorList>
            <person name="Lee J.-S."/>
            <person name="Suh M.K."/>
            <person name="Kim J.-S."/>
        </authorList>
    </citation>
    <scope>NUCLEOTIDE SEQUENCE</scope>
    <source>
        <strain evidence="1">KCTC 19275</strain>
    </source>
</reference>
<sequence length="143" mass="15661">MSTAVVERFEVVDLDPSGVLDALSDSDAEERRATARKLALAYQWAVLHPATDRSNVLESPEALGGDGTPEVAAFTAEPLAVRLRITPGAAAALIGDALDLVHRHPRLWRRVQALRVPAWQARRVAQQTRTLPLPSARWVDDQL</sequence>
<protein>
    <recommendedName>
        <fullName evidence="3">DUF222 domain-containing protein</fullName>
    </recommendedName>
</protein>
<comment type="caution">
    <text evidence="1">The sequence shown here is derived from an EMBL/GenBank/DDBJ whole genome shotgun (WGS) entry which is preliminary data.</text>
</comment>
<dbReference type="EMBL" id="JADKPN010000007">
    <property type="protein sequence ID" value="MBF4763940.1"/>
    <property type="molecule type" value="Genomic_DNA"/>
</dbReference>
<accession>A0A930VFP3</accession>
<proteinExistence type="predicted"/>
<evidence type="ECO:0000313" key="1">
    <source>
        <dbReference type="EMBL" id="MBF4763940.1"/>
    </source>
</evidence>
<keyword evidence="2" id="KW-1185">Reference proteome</keyword>
<feature type="non-terminal residue" evidence="1">
    <location>
        <position position="143"/>
    </location>
</feature>
<organism evidence="1 2">
    <name type="scientific">Nocardioides islandensis</name>
    <dbReference type="NCBI Taxonomy" id="433663"/>
    <lineage>
        <taxon>Bacteria</taxon>
        <taxon>Bacillati</taxon>
        <taxon>Actinomycetota</taxon>
        <taxon>Actinomycetes</taxon>
        <taxon>Propionibacteriales</taxon>
        <taxon>Nocardioidaceae</taxon>
        <taxon>Nocardioides</taxon>
    </lineage>
</organism>
<dbReference type="AlphaFoldDB" id="A0A930VFP3"/>
<evidence type="ECO:0000313" key="2">
    <source>
        <dbReference type="Proteomes" id="UP000640489"/>
    </source>
</evidence>
<gene>
    <name evidence="1" type="ORF">ISU07_12455</name>
</gene>
<name>A0A930VFP3_9ACTN</name>
<dbReference type="Proteomes" id="UP000640489">
    <property type="component" value="Unassembled WGS sequence"/>
</dbReference>
<evidence type="ECO:0008006" key="3">
    <source>
        <dbReference type="Google" id="ProtNLM"/>
    </source>
</evidence>